<evidence type="ECO:0000256" key="1">
    <source>
        <dbReference type="SAM" id="MobiDB-lite"/>
    </source>
</evidence>
<keyword evidence="3" id="KW-0648">Protein biosynthesis</keyword>
<feature type="region of interest" description="Disordered" evidence="1">
    <location>
        <begin position="81"/>
        <end position="108"/>
    </location>
</feature>
<feature type="domain" description="S1 motif" evidence="2">
    <location>
        <begin position="113"/>
        <end position="182"/>
    </location>
</feature>
<dbReference type="PANTHER" id="PTHR10724">
    <property type="entry name" value="30S RIBOSOMAL PROTEIN S1"/>
    <property type="match status" value="1"/>
</dbReference>
<reference evidence="4" key="1">
    <citation type="submission" date="2024-07" db="EMBL/GenBank/DDBJ databases">
        <title>Two chromosome-level genome assemblies of Korean endemic species Abeliophyllum distichum and Forsythia ovata (Oleaceae).</title>
        <authorList>
            <person name="Jang H."/>
        </authorList>
    </citation>
    <scope>NUCLEOTIDE SEQUENCE [LARGE SCALE GENOMIC DNA]</scope>
</reference>
<organism evidence="3 4">
    <name type="scientific">Forsythia ovata</name>
    <dbReference type="NCBI Taxonomy" id="205694"/>
    <lineage>
        <taxon>Eukaryota</taxon>
        <taxon>Viridiplantae</taxon>
        <taxon>Streptophyta</taxon>
        <taxon>Embryophyta</taxon>
        <taxon>Tracheophyta</taxon>
        <taxon>Spermatophyta</taxon>
        <taxon>Magnoliopsida</taxon>
        <taxon>eudicotyledons</taxon>
        <taxon>Gunneridae</taxon>
        <taxon>Pentapetalae</taxon>
        <taxon>asterids</taxon>
        <taxon>lamiids</taxon>
        <taxon>Lamiales</taxon>
        <taxon>Oleaceae</taxon>
        <taxon>Forsythieae</taxon>
        <taxon>Forsythia</taxon>
    </lineage>
</organism>
<dbReference type="Proteomes" id="UP001604277">
    <property type="component" value="Unassembled WGS sequence"/>
</dbReference>
<protein>
    <submittedName>
        <fullName evidence="3">Elongation factor Ts family protein</fullName>
    </submittedName>
</protein>
<feature type="compositionally biased region" description="Basic residues" evidence="1">
    <location>
        <begin position="94"/>
        <end position="108"/>
    </location>
</feature>
<dbReference type="SMART" id="SM00316">
    <property type="entry name" value="S1"/>
    <property type="match status" value="2"/>
</dbReference>
<comment type="caution">
    <text evidence="3">The sequence shown here is derived from an EMBL/GenBank/DDBJ whole genome shotgun (WGS) entry which is preliminary data.</text>
</comment>
<keyword evidence="3" id="KW-0251">Elongation factor</keyword>
<sequence length="277" mass="30511">MKNSFLEQLSQEKLDQSSRLVLLLNFGAFTDGLVLVSNLSNSFVKDVGSVVSIGQEVTVRLIEANTETGRISLTMRESDEASKKDALVGNNKSRPPRKFGQKSNKKGSKFVKGQNLERIVKNLTRAGAFISLPEGDEGFLHVSEEPDESFRNVMDETSLEVGQEVSVRVLRFSRGQVTLTMKNEEATAELDSKLNQAFRGNEDISAFLDEIEKEDEPVEKAQEDVEDADSGAKTIDGIVPETLDKEEGPIAFLERESACIPNFGFNGENGWKLSTGT</sequence>
<dbReference type="InterPro" id="IPR012340">
    <property type="entry name" value="NA-bd_OB-fold"/>
</dbReference>
<dbReference type="PANTHER" id="PTHR10724:SF10">
    <property type="entry name" value="S1 RNA-BINDING DOMAIN-CONTAINING PROTEIN 1"/>
    <property type="match status" value="1"/>
</dbReference>
<feature type="domain" description="S1 motif" evidence="2">
    <location>
        <begin position="3"/>
        <end position="76"/>
    </location>
</feature>
<dbReference type="EMBL" id="JBFOLJ010000006">
    <property type="protein sequence ID" value="KAL2529816.1"/>
    <property type="molecule type" value="Genomic_DNA"/>
</dbReference>
<name>A0ABD1UXN1_9LAMI</name>
<dbReference type="PROSITE" id="PS50126">
    <property type="entry name" value="S1"/>
    <property type="match status" value="2"/>
</dbReference>
<evidence type="ECO:0000313" key="4">
    <source>
        <dbReference type="Proteomes" id="UP001604277"/>
    </source>
</evidence>
<evidence type="ECO:0000313" key="3">
    <source>
        <dbReference type="EMBL" id="KAL2529816.1"/>
    </source>
</evidence>
<gene>
    <name evidence="3" type="ORF">Fot_22417</name>
</gene>
<dbReference type="InterPro" id="IPR050437">
    <property type="entry name" value="Ribos_protein_bS1-like"/>
</dbReference>
<evidence type="ECO:0000259" key="2">
    <source>
        <dbReference type="PROSITE" id="PS50126"/>
    </source>
</evidence>
<proteinExistence type="predicted"/>
<dbReference type="SUPFAM" id="SSF50249">
    <property type="entry name" value="Nucleic acid-binding proteins"/>
    <property type="match status" value="2"/>
</dbReference>
<dbReference type="Gene3D" id="2.40.50.140">
    <property type="entry name" value="Nucleic acid-binding proteins"/>
    <property type="match status" value="2"/>
</dbReference>
<dbReference type="GO" id="GO:0003746">
    <property type="term" value="F:translation elongation factor activity"/>
    <property type="evidence" value="ECO:0007669"/>
    <property type="project" value="UniProtKB-KW"/>
</dbReference>
<accession>A0ABD1UXN1</accession>
<keyword evidence="4" id="KW-1185">Reference proteome</keyword>
<dbReference type="AlphaFoldDB" id="A0ABD1UXN1"/>
<dbReference type="InterPro" id="IPR003029">
    <property type="entry name" value="S1_domain"/>
</dbReference>
<dbReference type="Pfam" id="PF00575">
    <property type="entry name" value="S1"/>
    <property type="match status" value="2"/>
</dbReference>